<reference evidence="5" key="1">
    <citation type="journal article" date="2020" name="MBio">
        <title>Horizontal gene transfer to a defensive symbiont with a reduced genome amongst a multipartite beetle microbiome.</title>
        <authorList>
            <person name="Waterworth S.C."/>
            <person name="Florez L.V."/>
            <person name="Rees E.R."/>
            <person name="Hertweck C."/>
            <person name="Kaltenpoth M."/>
            <person name="Kwan J.C."/>
        </authorList>
    </citation>
    <scope>NUCLEOTIDE SEQUENCE [LARGE SCALE GENOMIC DNA]</scope>
</reference>
<gene>
    <name evidence="4" type="ORF">GAK31_00948</name>
</gene>
<dbReference type="Pfam" id="PF05876">
    <property type="entry name" value="GpA_ATPase"/>
    <property type="match status" value="1"/>
</dbReference>
<dbReference type="GO" id="GO:0005524">
    <property type="term" value="F:ATP binding"/>
    <property type="evidence" value="ECO:0007669"/>
    <property type="project" value="InterPro"/>
</dbReference>
<dbReference type="InterPro" id="IPR027417">
    <property type="entry name" value="P-loop_NTPase"/>
</dbReference>
<dbReference type="HAMAP" id="MF_04144">
    <property type="entry name" value="TERL_LAMBDA"/>
    <property type="match status" value="1"/>
</dbReference>
<evidence type="ECO:0000313" key="4">
    <source>
        <dbReference type="EMBL" id="KAF1017680.1"/>
    </source>
</evidence>
<organism evidence="4 5">
    <name type="scientific">Stenotrophomonas maltophilia</name>
    <name type="common">Pseudomonas maltophilia</name>
    <name type="synonym">Xanthomonas maltophilia</name>
    <dbReference type="NCBI Taxonomy" id="40324"/>
    <lineage>
        <taxon>Bacteria</taxon>
        <taxon>Pseudomonadati</taxon>
        <taxon>Pseudomonadota</taxon>
        <taxon>Gammaproteobacteria</taxon>
        <taxon>Lysobacterales</taxon>
        <taxon>Lysobacteraceae</taxon>
        <taxon>Stenotrophomonas</taxon>
        <taxon>Stenotrophomonas maltophilia group</taxon>
    </lineage>
</organism>
<evidence type="ECO:0000259" key="2">
    <source>
        <dbReference type="Pfam" id="PF05876"/>
    </source>
</evidence>
<dbReference type="Proteomes" id="UP000487117">
    <property type="component" value="Unassembled WGS sequence"/>
</dbReference>
<dbReference type="GO" id="GO:0016887">
    <property type="term" value="F:ATP hydrolysis activity"/>
    <property type="evidence" value="ECO:0007669"/>
    <property type="project" value="InterPro"/>
</dbReference>
<dbReference type="AlphaFoldDB" id="A0A7V8JNQ1"/>
<dbReference type="Gene3D" id="3.40.50.300">
    <property type="entry name" value="P-loop containing nucleotide triphosphate hydrolases"/>
    <property type="match status" value="1"/>
</dbReference>
<proteinExistence type="inferred from homology"/>
<dbReference type="InterPro" id="IPR046454">
    <property type="entry name" value="GpA_endonuclease"/>
</dbReference>
<feature type="domain" description="Phage terminase large subunit GpA ATPase" evidence="2">
    <location>
        <begin position="51"/>
        <end position="308"/>
    </location>
</feature>
<sequence length="672" mass="75183">MTSPALNPAAFSNPSGVAAAIQSALSMLRPPPDLKPSEWAEMNLRIPEGNAKPGPYRIANAPYQREPMDMFVDPECHRATLMWGAQVGKTLTALVVQGYGIEMRPQSQMMMQPSQGDVQTWLETKFNPLVESSRTISRLVAKPRGRDGVNNQRMKSYPGGFMMMAWSGSPKTMRGRSAPLIVCDEVDGYERTEEGHPVGLLWQRSATFEDERFLLEISTPTLKGASYIEDMFEAGDQRRFHVACPHCHEHQCLKWSNVTWQGRRSTDVVDYEEDLHDEHKPDTAGYCCQGCGAVWSDGERMAAIRQAESVGAGWVASKPFNGHASYHLWEAYSLFRRLSGIVRDYLDKLRTDDIQTFVNVCLAQTYEIKGDRVDPTGLLSRGEVYPADAPMGVLYITAGVDMQSDRLELEIVGWGAGEESWSLGYQILHGDPMMDDVWQDLDDVLAGEFRHESGMRMRIQAACLDTGGTSGYTQRAYEYLKGRTGRRLFGIKGVGGWGRPVVEKGMKKQSGKRLRNVDLYLVGVDEAKLMTMRRLANEAPGPGYCHLPSDRYDLEGWARQVTAERLVVRYVKGQPVREWHKPDKARNEALDCRNYALAALKIMAPSFNRLAERLASYMARGGEGPTEPALRAENVEIPQMATPEPSKQTAPIRRPAQAGRPGVKKNWVTGWK</sequence>
<name>A0A7V8JNQ1_STEMA</name>
<dbReference type="InterPro" id="IPR008866">
    <property type="entry name" value="Phage_lambda_GpA-like"/>
</dbReference>
<evidence type="ECO:0000259" key="3">
    <source>
        <dbReference type="Pfam" id="PF20454"/>
    </source>
</evidence>
<protein>
    <recommendedName>
        <fullName evidence="6">Terminase</fullName>
    </recommendedName>
</protein>
<evidence type="ECO:0000256" key="1">
    <source>
        <dbReference type="SAM" id="MobiDB-lite"/>
    </source>
</evidence>
<evidence type="ECO:0000313" key="5">
    <source>
        <dbReference type="Proteomes" id="UP000487117"/>
    </source>
</evidence>
<feature type="region of interest" description="Disordered" evidence="1">
    <location>
        <begin position="640"/>
        <end position="672"/>
    </location>
</feature>
<comment type="caution">
    <text evidence="4">The sequence shown here is derived from an EMBL/GenBank/DDBJ whole genome shotgun (WGS) entry which is preliminary data.</text>
</comment>
<evidence type="ECO:0008006" key="6">
    <source>
        <dbReference type="Google" id="ProtNLM"/>
    </source>
</evidence>
<dbReference type="Pfam" id="PF20454">
    <property type="entry name" value="GpA_nuclease"/>
    <property type="match status" value="1"/>
</dbReference>
<dbReference type="EMBL" id="WNDS01000001">
    <property type="protein sequence ID" value="KAF1017680.1"/>
    <property type="molecule type" value="Genomic_DNA"/>
</dbReference>
<accession>A0A7V8JNQ1</accession>
<feature type="domain" description="Terminase large subunit GpA endonuclease" evidence="3">
    <location>
        <begin position="323"/>
        <end position="605"/>
    </location>
</feature>
<dbReference type="GO" id="GO:0004519">
    <property type="term" value="F:endonuclease activity"/>
    <property type="evidence" value="ECO:0007669"/>
    <property type="project" value="InterPro"/>
</dbReference>
<dbReference type="InterPro" id="IPR046453">
    <property type="entry name" value="GpA_ATPase"/>
</dbReference>